<protein>
    <submittedName>
        <fullName evidence="3">Uncharacterized protein</fullName>
    </submittedName>
</protein>
<dbReference type="VEuPathDB" id="FungiDB:FOC1_g10009033"/>
<keyword evidence="2" id="KW-0812">Transmembrane</keyword>
<dbReference type="EMBL" id="KB730083">
    <property type="protein sequence ID" value="ENH73540.1"/>
    <property type="molecule type" value="Genomic_DNA"/>
</dbReference>
<reference evidence="4" key="1">
    <citation type="submission" date="2012-09" db="EMBL/GenBank/DDBJ databases">
        <title>Genome sequencing and comparative transcriptomics of race 1 and race 4 of banana pathogen: Fusarium oxysporum f. sp. cubense.</title>
        <authorList>
            <person name="Fang X."/>
            <person name="Huang J."/>
        </authorList>
    </citation>
    <scope>NUCLEOTIDE SEQUENCE [LARGE SCALE GENOMIC DNA]</scope>
    <source>
        <strain evidence="4">race 1</strain>
    </source>
</reference>
<gene>
    <name evidence="3" type="ORF">FOC1_g10009033</name>
</gene>
<dbReference type="Proteomes" id="UP000016928">
    <property type="component" value="Unassembled WGS sequence"/>
</dbReference>
<evidence type="ECO:0000256" key="1">
    <source>
        <dbReference type="SAM" id="MobiDB-lite"/>
    </source>
</evidence>
<dbReference type="AlphaFoldDB" id="N4UTV7"/>
<proteinExistence type="predicted"/>
<reference evidence="4" key="2">
    <citation type="journal article" date="2014" name="PLoS ONE">
        <title>Genome and Transcriptome Analysis of the Fungal Pathogen Fusarium oxysporum f. sp. cubense Causing Banana Vascular Wilt Disease.</title>
        <authorList>
            <person name="Guo L."/>
            <person name="Han L."/>
            <person name="Yang L."/>
            <person name="Zeng H."/>
            <person name="Fan D."/>
            <person name="Zhu Y."/>
            <person name="Feng Y."/>
            <person name="Wang G."/>
            <person name="Peng C."/>
            <person name="Jiang X."/>
            <person name="Zhou D."/>
            <person name="Ni P."/>
            <person name="Liang C."/>
            <person name="Liu L."/>
            <person name="Wang J."/>
            <person name="Mao C."/>
            <person name="Fang X."/>
            <person name="Peng M."/>
            <person name="Huang J."/>
        </authorList>
    </citation>
    <scope>NUCLEOTIDE SEQUENCE [LARGE SCALE GENOMIC DNA]</scope>
    <source>
        <strain evidence="4">race 1</strain>
    </source>
</reference>
<sequence length="105" mass="11491">NSSPELILGALKSLIKGVIAIIYKNVLLRAKINKILSRRHRAKRTKLQKGGTITIQEASQVINQIDINTQVVAESSRSSGQGRSKRPGSRRCGICSKGGYNARTY</sequence>
<evidence type="ECO:0000313" key="3">
    <source>
        <dbReference type="EMBL" id="ENH73540.1"/>
    </source>
</evidence>
<feature type="transmembrane region" description="Helical" evidence="2">
    <location>
        <begin position="6"/>
        <end position="28"/>
    </location>
</feature>
<dbReference type="HOGENOM" id="CLU_013929_15_2_1"/>
<name>N4UTV7_FUSC1</name>
<keyword evidence="2" id="KW-1133">Transmembrane helix</keyword>
<evidence type="ECO:0000313" key="4">
    <source>
        <dbReference type="Proteomes" id="UP000016928"/>
    </source>
</evidence>
<organism evidence="3 4">
    <name type="scientific">Fusarium oxysporum f. sp. cubense (strain race 1)</name>
    <name type="common">Panama disease fungus</name>
    <dbReference type="NCBI Taxonomy" id="1229664"/>
    <lineage>
        <taxon>Eukaryota</taxon>
        <taxon>Fungi</taxon>
        <taxon>Dikarya</taxon>
        <taxon>Ascomycota</taxon>
        <taxon>Pezizomycotina</taxon>
        <taxon>Sordariomycetes</taxon>
        <taxon>Hypocreomycetidae</taxon>
        <taxon>Hypocreales</taxon>
        <taxon>Nectriaceae</taxon>
        <taxon>Fusarium</taxon>
        <taxon>Fusarium oxysporum species complex</taxon>
    </lineage>
</organism>
<keyword evidence="2" id="KW-0472">Membrane</keyword>
<evidence type="ECO:0000256" key="2">
    <source>
        <dbReference type="SAM" id="Phobius"/>
    </source>
</evidence>
<feature type="non-terminal residue" evidence="3">
    <location>
        <position position="1"/>
    </location>
</feature>
<accession>N4UTV7</accession>
<feature type="region of interest" description="Disordered" evidence="1">
    <location>
        <begin position="73"/>
        <end position="105"/>
    </location>
</feature>